<proteinExistence type="predicted"/>
<dbReference type="AlphaFoldDB" id="A0A7G9SCC8"/>
<gene>
    <name evidence="1" type="ORF">H9L12_02555</name>
</gene>
<dbReference type="EMBL" id="CP060717">
    <property type="protein sequence ID" value="QNN65503.1"/>
    <property type="molecule type" value="Genomic_DNA"/>
</dbReference>
<evidence type="ECO:0000313" key="1">
    <source>
        <dbReference type="EMBL" id="QNN65503.1"/>
    </source>
</evidence>
<evidence type="ECO:0000313" key="2">
    <source>
        <dbReference type="Proteomes" id="UP000515955"/>
    </source>
</evidence>
<protein>
    <submittedName>
        <fullName evidence="1">Uncharacterized protein</fullName>
    </submittedName>
</protein>
<dbReference type="Proteomes" id="UP000515955">
    <property type="component" value="Chromosome"/>
</dbReference>
<dbReference type="KEGG" id="srhi:H9L12_02555"/>
<sequence>MLDPAALGLGDSPWGGAHGKVLSTMLRRMDAPLPSRWAHIGLRNALMVRGPAPHGVHPADWAAERAWLLLRMGEADGARLLTASVDTDRFTPKMFQVASQAALATSDPSGLCPLESGLSKTDKRITPLVNAMCASLSGEAERAAADIESARRRGSIGGIDLALADKVVGAGADTARAVTIEWEPVQRLNAWRYGLASATGAMPPVRLVDAASPTLRAWMARSPIYSPLQKVDVARTAAALGVLSSSAYVDLYSAVFDATDPDELGETDAWKLRLAYVGRNIDDRLSAMRDLWGAKSGKGNDRFAAQVLTARAATLVPPSAKYAADAPDLIASMLAAGYDQAAARWIPVLADMDDKEADECWAMLALGAPSANGLEIDANRIEDFADRDESKDKRRTALLVAGLAGLGRIDGETAGALNGSYRLGLGGTTQWTRMIDGAAARRQAGTAMIFAASGLQGSSIGDVRGLYQFHGITALKRVGLDFLARMVAAEALARA</sequence>
<accession>A0A7G9SCC8</accession>
<name>A0A7G9SCC8_9SPHN</name>
<organism evidence="1 2">
    <name type="scientific">Sphingomonas rhizophila</name>
    <dbReference type="NCBI Taxonomy" id="2071607"/>
    <lineage>
        <taxon>Bacteria</taxon>
        <taxon>Pseudomonadati</taxon>
        <taxon>Pseudomonadota</taxon>
        <taxon>Alphaproteobacteria</taxon>
        <taxon>Sphingomonadales</taxon>
        <taxon>Sphingomonadaceae</taxon>
        <taxon>Sphingomonas</taxon>
    </lineage>
</organism>
<reference evidence="1 2" key="1">
    <citation type="submission" date="2020-08" db="EMBL/GenBank/DDBJ databases">
        <title>Genome sequence of Sphingomonas rhizophila KACC 19189T.</title>
        <authorList>
            <person name="Hyun D.-W."/>
            <person name="Bae J.-W."/>
        </authorList>
    </citation>
    <scope>NUCLEOTIDE SEQUENCE [LARGE SCALE GENOMIC DNA]</scope>
    <source>
        <strain evidence="1 2">KACC 19189</strain>
    </source>
</reference>
<keyword evidence="2" id="KW-1185">Reference proteome</keyword>
<dbReference type="RefSeq" id="WP_187542494.1">
    <property type="nucleotide sequence ID" value="NZ_CP060717.1"/>
</dbReference>